<evidence type="ECO:0000256" key="2">
    <source>
        <dbReference type="ARBA" id="ARBA00010617"/>
    </source>
</evidence>
<dbReference type="InterPro" id="IPR017972">
    <property type="entry name" value="Cyt_P450_CS"/>
</dbReference>
<evidence type="ECO:0000256" key="8">
    <source>
        <dbReference type="SAM" id="SignalP"/>
    </source>
</evidence>
<dbReference type="PANTHER" id="PTHR24305:SF166">
    <property type="entry name" value="CYTOCHROME P450 12A4, MITOCHONDRIAL-RELATED"/>
    <property type="match status" value="1"/>
</dbReference>
<proteinExistence type="inferred from homology"/>
<evidence type="ECO:0000256" key="7">
    <source>
        <dbReference type="PIRSR" id="PIRSR602403-1"/>
    </source>
</evidence>
<evidence type="ECO:0000256" key="6">
    <source>
        <dbReference type="ARBA" id="ARBA00023033"/>
    </source>
</evidence>
<feature type="chain" id="PRO_5040380002" description="Cytochrome P450" evidence="8">
    <location>
        <begin position="18"/>
        <end position="758"/>
    </location>
</feature>
<evidence type="ECO:0000256" key="5">
    <source>
        <dbReference type="ARBA" id="ARBA00023004"/>
    </source>
</evidence>
<dbReference type="GO" id="GO:0004497">
    <property type="term" value="F:monooxygenase activity"/>
    <property type="evidence" value="ECO:0007669"/>
    <property type="project" value="UniProtKB-KW"/>
</dbReference>
<name>A0A9P5LMG6_9HYPO</name>
<evidence type="ECO:0000256" key="3">
    <source>
        <dbReference type="ARBA" id="ARBA00022617"/>
    </source>
</evidence>
<evidence type="ECO:0000256" key="4">
    <source>
        <dbReference type="ARBA" id="ARBA00022723"/>
    </source>
</evidence>
<dbReference type="InterPro" id="IPR050121">
    <property type="entry name" value="Cytochrome_P450_monoxygenase"/>
</dbReference>
<keyword evidence="10" id="KW-1185">Reference proteome</keyword>
<evidence type="ECO:0000313" key="9">
    <source>
        <dbReference type="EMBL" id="KAF7557883.1"/>
    </source>
</evidence>
<protein>
    <recommendedName>
        <fullName evidence="11">Cytochrome P450</fullName>
    </recommendedName>
</protein>
<keyword evidence="8" id="KW-0732">Signal</keyword>
<dbReference type="Proteomes" id="UP000722485">
    <property type="component" value="Unassembled WGS sequence"/>
</dbReference>
<reference evidence="9" key="1">
    <citation type="submission" date="2020-03" db="EMBL/GenBank/DDBJ databases">
        <title>Draft Genome Sequence of Cylindrodendrum hubeiense.</title>
        <authorList>
            <person name="Buettner E."/>
            <person name="Kellner H."/>
        </authorList>
    </citation>
    <scope>NUCLEOTIDE SEQUENCE</scope>
    <source>
        <strain evidence="9">IHI 201604</strain>
    </source>
</reference>
<dbReference type="InterPro" id="IPR002403">
    <property type="entry name" value="Cyt_P450_E_grp-IV"/>
</dbReference>
<keyword evidence="4 7" id="KW-0479">Metal-binding</keyword>
<keyword evidence="6" id="KW-0503">Monooxygenase</keyword>
<comment type="caution">
    <text evidence="9">The sequence shown here is derived from an EMBL/GenBank/DDBJ whole genome shotgun (WGS) entry which is preliminary data.</text>
</comment>
<dbReference type="InterPro" id="IPR001128">
    <property type="entry name" value="Cyt_P450"/>
</dbReference>
<dbReference type="CDD" id="cd11069">
    <property type="entry name" value="CYP_FUM15-like"/>
    <property type="match status" value="1"/>
</dbReference>
<dbReference type="InterPro" id="IPR036396">
    <property type="entry name" value="Cyt_P450_sf"/>
</dbReference>
<dbReference type="PRINTS" id="PR00385">
    <property type="entry name" value="P450"/>
</dbReference>
<dbReference type="GO" id="GO:0020037">
    <property type="term" value="F:heme binding"/>
    <property type="evidence" value="ECO:0007669"/>
    <property type="project" value="InterPro"/>
</dbReference>
<keyword evidence="6" id="KW-0560">Oxidoreductase</keyword>
<keyword evidence="3 7" id="KW-0349">Heme</keyword>
<evidence type="ECO:0000313" key="10">
    <source>
        <dbReference type="Proteomes" id="UP000722485"/>
    </source>
</evidence>
<evidence type="ECO:0008006" key="11">
    <source>
        <dbReference type="Google" id="ProtNLM"/>
    </source>
</evidence>
<comment type="cofactor">
    <cofactor evidence="1 7">
        <name>heme</name>
        <dbReference type="ChEBI" id="CHEBI:30413"/>
    </cofactor>
</comment>
<sequence length="758" mass="84901">MAIYLLVTVLFAALYLAKHRSSPQLPSTLPRVERPKSYLPFRVQWSYLTDCRRLFIEAYQTFSKHGKTCVLPSLGFKDEVHVAYHHTQWAASQPDAVLSPSEGFRELDKGDWNSGHASYIQDPWQSIVIKKEMGRFLEILAKAVDDELQYAIPEYIRPGENGEVDVYESMKWITAVAMSNVLINIAASDAEFNTIDIVRQEMAEVLRESGGIFDKASVSKMVQTDSILRESMRTHAFGNRAMIRKVVAPDGVKTPDGHVLPYGSTLSILAYPVHHDPELYEHPEKFYPFRFSRMRMGSPSEGDSSSGSSSAKNANPSLSFVSTSSTYLPFGHGKHACPGRFLVDFELKMILCRILERFDIELLPEHNGVRPESPWVTEAVMPPMQRKNLMPAFNFRHIKELYPVFWSKAQELVAGIEEELNEEPGALIDIADWASRASLDIIGSAGMGHEFKSLSDPTIEDTMKMYGSMVKQSRGAKLLTVLQLVLPSVITDYLPFQRNMGVLAASKAARTTSQNLINAKKAQMAKKEKLSPDIISTALESGHFTDEGLVDTMMTFLAAGHETSAAALTWTIYLLAQNKDVQDRLREEIRQNVHDLDDDMDAKKLDGLAYLHAVCQESLRLYAPIPFTVRDARKDTQILGHFVPRGTIVILCPWAINRAHELWGDDADDFNPERWMEHGQANSGGSKSNYAFLTFLHGPRSCIGQKFSLAELMALTCALVGRYKFELPKGYEVQDITDGIVAKPSDGLRVSAQVLEGW</sequence>
<dbReference type="GO" id="GO:0005506">
    <property type="term" value="F:iron ion binding"/>
    <property type="evidence" value="ECO:0007669"/>
    <property type="project" value="InterPro"/>
</dbReference>
<dbReference type="PANTHER" id="PTHR24305">
    <property type="entry name" value="CYTOCHROME P450"/>
    <property type="match status" value="1"/>
</dbReference>
<feature type="signal peptide" evidence="8">
    <location>
        <begin position="1"/>
        <end position="17"/>
    </location>
</feature>
<dbReference type="PRINTS" id="PR00465">
    <property type="entry name" value="EP450IV"/>
</dbReference>
<comment type="similarity">
    <text evidence="2">Belongs to the cytochrome P450 family.</text>
</comment>
<gene>
    <name evidence="9" type="ORF">G7Z17_g257</name>
</gene>
<dbReference type="AlphaFoldDB" id="A0A9P5LMG6"/>
<accession>A0A9P5LMG6</accession>
<dbReference type="Pfam" id="PF00067">
    <property type="entry name" value="p450"/>
    <property type="match status" value="2"/>
</dbReference>
<evidence type="ECO:0000256" key="1">
    <source>
        <dbReference type="ARBA" id="ARBA00001971"/>
    </source>
</evidence>
<dbReference type="SUPFAM" id="SSF48264">
    <property type="entry name" value="Cytochrome P450"/>
    <property type="match status" value="2"/>
</dbReference>
<keyword evidence="5 7" id="KW-0408">Iron</keyword>
<feature type="binding site" description="axial binding residue" evidence="7">
    <location>
        <position position="702"/>
    </location>
    <ligand>
        <name>heme</name>
        <dbReference type="ChEBI" id="CHEBI:30413"/>
    </ligand>
    <ligandPart>
        <name>Fe</name>
        <dbReference type="ChEBI" id="CHEBI:18248"/>
    </ligandPart>
</feature>
<dbReference type="GO" id="GO:0016705">
    <property type="term" value="F:oxidoreductase activity, acting on paired donors, with incorporation or reduction of molecular oxygen"/>
    <property type="evidence" value="ECO:0007669"/>
    <property type="project" value="InterPro"/>
</dbReference>
<organism evidence="9 10">
    <name type="scientific">Cylindrodendrum hubeiense</name>
    <dbReference type="NCBI Taxonomy" id="595255"/>
    <lineage>
        <taxon>Eukaryota</taxon>
        <taxon>Fungi</taxon>
        <taxon>Dikarya</taxon>
        <taxon>Ascomycota</taxon>
        <taxon>Pezizomycotina</taxon>
        <taxon>Sordariomycetes</taxon>
        <taxon>Hypocreomycetidae</taxon>
        <taxon>Hypocreales</taxon>
        <taxon>Nectriaceae</taxon>
        <taxon>Cylindrodendrum</taxon>
    </lineage>
</organism>
<dbReference type="PROSITE" id="PS00086">
    <property type="entry name" value="CYTOCHROME_P450"/>
    <property type="match status" value="1"/>
</dbReference>
<dbReference type="CDD" id="cd11041">
    <property type="entry name" value="CYP503A1-like"/>
    <property type="match status" value="1"/>
</dbReference>
<dbReference type="OrthoDB" id="1844152at2759"/>
<dbReference type="EMBL" id="JAANBB010000002">
    <property type="protein sequence ID" value="KAF7557883.1"/>
    <property type="molecule type" value="Genomic_DNA"/>
</dbReference>
<dbReference type="Gene3D" id="1.10.630.10">
    <property type="entry name" value="Cytochrome P450"/>
    <property type="match status" value="2"/>
</dbReference>